<proteinExistence type="predicted"/>
<accession>A0A1F4W2M8</accession>
<organism evidence="1 2">
    <name type="scientific">candidate division WWE3 bacterium RIFOXYA2_FULL_46_9</name>
    <dbReference type="NCBI Taxonomy" id="1802636"/>
    <lineage>
        <taxon>Bacteria</taxon>
        <taxon>Katanobacteria</taxon>
    </lineage>
</organism>
<name>A0A1F4W2M8_UNCKA</name>
<sequence>MLFIYNDIVVYRKRGLIHIKEMTISYNHIAHVIIDKIPFFAHLEILTTGEDKVTLRFVNLKAAERAKKILDQKIYYSHAKHSATERQQTSLSAIEKTIVRYKELLEKGFITKAEFDKRTTQALKGF</sequence>
<evidence type="ECO:0000313" key="2">
    <source>
        <dbReference type="Proteomes" id="UP000176614"/>
    </source>
</evidence>
<dbReference type="AlphaFoldDB" id="A0A1F4W2M8"/>
<dbReference type="EMBL" id="MEVT01000005">
    <property type="protein sequence ID" value="OGC63630.1"/>
    <property type="molecule type" value="Genomic_DNA"/>
</dbReference>
<evidence type="ECO:0000313" key="1">
    <source>
        <dbReference type="EMBL" id="OGC63630.1"/>
    </source>
</evidence>
<reference evidence="1 2" key="1">
    <citation type="journal article" date="2016" name="Nat. Commun.">
        <title>Thousands of microbial genomes shed light on interconnected biogeochemical processes in an aquifer system.</title>
        <authorList>
            <person name="Anantharaman K."/>
            <person name="Brown C.T."/>
            <person name="Hug L.A."/>
            <person name="Sharon I."/>
            <person name="Castelle C.J."/>
            <person name="Probst A.J."/>
            <person name="Thomas B.C."/>
            <person name="Singh A."/>
            <person name="Wilkins M.J."/>
            <person name="Karaoz U."/>
            <person name="Brodie E.L."/>
            <person name="Williams K.H."/>
            <person name="Hubbard S.S."/>
            <person name="Banfield J.F."/>
        </authorList>
    </citation>
    <scope>NUCLEOTIDE SEQUENCE [LARGE SCALE GENOMIC DNA]</scope>
</reference>
<comment type="caution">
    <text evidence="1">The sequence shown here is derived from an EMBL/GenBank/DDBJ whole genome shotgun (WGS) entry which is preliminary data.</text>
</comment>
<dbReference type="Proteomes" id="UP000176614">
    <property type="component" value="Unassembled WGS sequence"/>
</dbReference>
<protein>
    <submittedName>
        <fullName evidence="1">Uncharacterized protein</fullName>
    </submittedName>
</protein>
<gene>
    <name evidence="1" type="ORF">A2264_04675</name>
</gene>